<dbReference type="PROSITE" id="PS50835">
    <property type="entry name" value="IG_LIKE"/>
    <property type="match status" value="1"/>
</dbReference>
<dbReference type="InterPro" id="IPR007110">
    <property type="entry name" value="Ig-like_dom"/>
</dbReference>
<keyword evidence="2" id="KW-0812">Transmembrane</keyword>
<reference evidence="3" key="1">
    <citation type="submission" date="2020-04" db="EMBL/GenBank/DDBJ databases">
        <authorList>
            <person name="Alioto T."/>
            <person name="Alioto T."/>
            <person name="Gomez Garrido J."/>
        </authorList>
    </citation>
    <scope>NUCLEOTIDE SEQUENCE</scope>
    <source>
        <strain evidence="3">A484AB</strain>
    </source>
</reference>
<evidence type="ECO:0000256" key="2">
    <source>
        <dbReference type="SAM" id="Phobius"/>
    </source>
</evidence>
<evidence type="ECO:0000313" key="3">
    <source>
        <dbReference type="EMBL" id="CAB4009086.1"/>
    </source>
</evidence>
<dbReference type="Gene3D" id="2.60.40.10">
    <property type="entry name" value="Immunoglobulins"/>
    <property type="match status" value="1"/>
</dbReference>
<gene>
    <name evidence="3" type="ORF">PACLA_8A034087</name>
</gene>
<feature type="non-terminal residue" evidence="3">
    <location>
        <position position="293"/>
    </location>
</feature>
<keyword evidence="4" id="KW-1185">Reference proteome</keyword>
<feature type="region of interest" description="Disordered" evidence="1">
    <location>
        <begin position="1"/>
        <end position="26"/>
    </location>
</feature>
<keyword evidence="3" id="KW-0675">Receptor</keyword>
<accession>A0A6S7HUQ7</accession>
<dbReference type="EMBL" id="CACRXK020006331">
    <property type="protein sequence ID" value="CAB4009086.1"/>
    <property type="molecule type" value="Genomic_DNA"/>
</dbReference>
<comment type="caution">
    <text evidence="3">The sequence shown here is derived from an EMBL/GenBank/DDBJ whole genome shotgun (WGS) entry which is preliminary data.</text>
</comment>
<feature type="compositionally biased region" description="Basic and acidic residues" evidence="1">
    <location>
        <begin position="10"/>
        <end position="26"/>
    </location>
</feature>
<keyword evidence="2" id="KW-0472">Membrane</keyword>
<dbReference type="Proteomes" id="UP001152795">
    <property type="component" value="Unassembled WGS sequence"/>
</dbReference>
<dbReference type="AlphaFoldDB" id="A0A6S7HUQ7"/>
<protein>
    <submittedName>
        <fullName evidence="3">Vascular endothelial growth factor receptor 2-like</fullName>
    </submittedName>
</protein>
<dbReference type="Gene3D" id="3.30.200.20">
    <property type="entry name" value="Phosphorylase Kinase, domain 1"/>
    <property type="match status" value="1"/>
</dbReference>
<keyword evidence="2" id="KW-1133">Transmembrane helix</keyword>
<name>A0A6S7HUQ7_PARCT</name>
<evidence type="ECO:0000256" key="1">
    <source>
        <dbReference type="SAM" id="MobiDB-lite"/>
    </source>
</evidence>
<dbReference type="OrthoDB" id="5984265at2759"/>
<organism evidence="3 4">
    <name type="scientific">Paramuricea clavata</name>
    <name type="common">Red gorgonian</name>
    <name type="synonym">Violescent sea-whip</name>
    <dbReference type="NCBI Taxonomy" id="317549"/>
    <lineage>
        <taxon>Eukaryota</taxon>
        <taxon>Metazoa</taxon>
        <taxon>Cnidaria</taxon>
        <taxon>Anthozoa</taxon>
        <taxon>Octocorallia</taxon>
        <taxon>Malacalcyonacea</taxon>
        <taxon>Plexauridae</taxon>
        <taxon>Paramuricea</taxon>
    </lineage>
</organism>
<proteinExistence type="predicted"/>
<evidence type="ECO:0000313" key="4">
    <source>
        <dbReference type="Proteomes" id="UP001152795"/>
    </source>
</evidence>
<dbReference type="SUPFAM" id="SSF48726">
    <property type="entry name" value="Immunoglobulin"/>
    <property type="match status" value="1"/>
</dbReference>
<dbReference type="InterPro" id="IPR013783">
    <property type="entry name" value="Ig-like_fold"/>
</dbReference>
<feature type="transmembrane region" description="Helical" evidence="2">
    <location>
        <begin position="179"/>
        <end position="202"/>
    </location>
</feature>
<dbReference type="InterPro" id="IPR036179">
    <property type="entry name" value="Ig-like_dom_sf"/>
</dbReference>
<sequence>MNVIGGTSDEIVKALRPGDDPSSSDKRDLANEINNAFLAPMARYVPLSSVPRQHLIQPAQIKPQLAVVKQRNHIYRKGMQLNCSVEKVNPKMTSFTWEYCDPKLSTCDPKNDSKWEQIHSDYLTTKVVNLTLSLLLEDQPQDKVVYRCKAENVWGADQISYKVYKVRELSDHLTKDSSLIFMSTVIPVGIFSFSIIFVIAFVSCKRIKVYGGLYIFSHPPMPDYIDQLDYNKDVREQIRKLPYVPEWEFPRERVLLHSELGKGEFVLIRTLRSRNNNYVGGKEVTAVAVKKLK</sequence>